<sequence length="131" mass="14402">MADELILSAKETTDDGNLADIIGSVRRLIDGATLDCACRTEIDQLLFQFETLAAGHHRRRRLDLARGQRRRIAAIMELLRELDEIGYEEADGSVLAEAQLLFEDIAEAARHGADILVGAMRGCPEIEAGAR</sequence>
<dbReference type="RefSeq" id="WP_063934101.1">
    <property type="nucleotide sequence ID" value="NZ_LGAP01000003.1"/>
</dbReference>
<protein>
    <submittedName>
        <fullName evidence="1">Uncharacterized protein</fullName>
    </submittedName>
</protein>
<reference evidence="2" key="1">
    <citation type="submission" date="2015-07" db="EMBL/GenBank/DDBJ databases">
        <title>Whole genome sequence of an Ensifer adhaerens strain isolated from a cave pool in the Wind Cave National Park.</title>
        <authorList>
            <person name="Eng W.W.H."/>
            <person name="Gan H.M."/>
            <person name="Barton H.A."/>
            <person name="Savka M.A."/>
        </authorList>
    </citation>
    <scope>NUCLEOTIDE SEQUENCE [LARGE SCALE GENOMIC DNA]</scope>
    <source>
        <strain evidence="2">SD006</strain>
    </source>
</reference>
<dbReference type="Proteomes" id="UP000037425">
    <property type="component" value="Unassembled WGS sequence"/>
</dbReference>
<evidence type="ECO:0000313" key="2">
    <source>
        <dbReference type="Proteomes" id="UP000037425"/>
    </source>
</evidence>
<proteinExistence type="predicted"/>
<dbReference type="OrthoDB" id="8302396at2"/>
<dbReference type="AlphaFoldDB" id="A0A0L8C092"/>
<dbReference type="PATRIC" id="fig|106592.7.peg.4758"/>
<evidence type="ECO:0000313" key="1">
    <source>
        <dbReference type="EMBL" id="KOF20263.1"/>
    </source>
</evidence>
<organism evidence="1 2">
    <name type="scientific">Ensifer adhaerens</name>
    <name type="common">Sinorhizobium morelense</name>
    <dbReference type="NCBI Taxonomy" id="106592"/>
    <lineage>
        <taxon>Bacteria</taxon>
        <taxon>Pseudomonadati</taxon>
        <taxon>Pseudomonadota</taxon>
        <taxon>Alphaproteobacteria</taxon>
        <taxon>Hyphomicrobiales</taxon>
        <taxon>Rhizobiaceae</taxon>
        <taxon>Sinorhizobium/Ensifer group</taxon>
        <taxon>Ensifer</taxon>
    </lineage>
</organism>
<accession>A0A0L8C092</accession>
<name>A0A0L8C092_ENSAD</name>
<dbReference type="EMBL" id="LGAP01000003">
    <property type="protein sequence ID" value="KOF20263.1"/>
    <property type="molecule type" value="Genomic_DNA"/>
</dbReference>
<gene>
    <name evidence="1" type="ORF">AC244_09965</name>
</gene>
<comment type="caution">
    <text evidence="1">The sequence shown here is derived from an EMBL/GenBank/DDBJ whole genome shotgun (WGS) entry which is preliminary data.</text>
</comment>